<dbReference type="eggNOG" id="KOG0204">
    <property type="taxonomic scope" value="Eukaryota"/>
</dbReference>
<dbReference type="EMBL" id="KI536312">
    <property type="protein sequence ID" value="ESR60999.1"/>
    <property type="molecule type" value="Genomic_DNA"/>
</dbReference>
<keyword evidence="14" id="KW-1185">Reference proteome</keyword>
<dbReference type="InterPro" id="IPR023299">
    <property type="entry name" value="ATPase_P-typ_cyto_dom_N"/>
</dbReference>
<dbReference type="Pfam" id="PF00122">
    <property type="entry name" value="E1-E2_ATPase"/>
    <property type="match status" value="1"/>
</dbReference>
<dbReference type="InParanoid" id="V4W4M9"/>
<sequence>MFRTNTNNQSCDSNGNALGAGLLVTASATTTATTTSSTSPSHKYARLWRRSITVGIIVSLKKTTCFPGQDLLPSPTSSSPLLVNQENDSDSLQQEPSNTDSAVPENGFINVVSKACNSFSRRSFKDQGASSSTTSYAPVPTSSVEQGLCRNLSTQSRHAIDIPSEIVEEEKSEDRILPDLLDRIVKARNLNLLKEIGGPEKVASAFGSHLEHGIQGDQLPQPQIWNTIKPNHAREFFLFLLKASNNFNILLLLVAAALSFVTGTIEQGPKDGWHDGAAILIAVFVLLTFPAVTNFRRARKLEKKQWEEKNKLEVKVVRSGREQLIAVSNLLKGDVVRLAKGDRVPGDGLVVNSDGLMLDDVLNSEIDPDRNPFLFSGSKVMEGHGTMLLISVGGNIASGQVLRSVSQDPNEKTLLEAQTEKPNAYMENLSLAVTVLIALVALIRLLWRKHSGDDHELPELKGNVSVGTVMKIFERFLLKPQGKISILVSALTVVAIAVQHGMPFVITVSLFFWNDKLLINHHAKPQNLSAGATMGIASVICIDVTGGLVCNRVDVSKFCIGEKDVNNDVASEINQAVLQALERGIGASVLVPEISLWPTTDWLVSWAKSRSLNVEFVDQNLSVLEHRKLSSNNKVCGVLVKINGGDEDKIMHMHWSGTASTILNMCSYYYDSEGKSFEIKGEKRRFQKLIKDMEDSGLRPIAFACGQTEVSEIKENGLHLLALAGLREEIKSTVEALRNAGVRIILVSEDELLAVTEVACELGNFRPESNDIALEGEQFRELNSTERMAKLDSMTLMGSCLADDKLLLVQSVKEKGHVVAFFGGSSTRDTPALKEADVGITEENKCTEMARECSDIVISAVGSLLPILKLGRCAYCNIQKFTKLQLTGCASGLLITLVTTLILEESPITSIQLIWVYSIMYMLGGLIMRMEFKDQEPVTNPPARRTKSLLDKVMWKHTAVQVLCQVGVFLIFQFAGQVIPGMNRDIRKAMTFNSFTLCQVFNQFDAMRLLKKAVLPVVLKKFNVLMVFLIVIAAQVLVVEFATSLAGYQRLNGMQWGICFILAVLPWGIHRAVNFIADSFLDRSLSGILRLEFSRRQQHRPYVSFLSIPFSMFLYISISHYYNPDNSFTFR</sequence>
<feature type="transmembrane region" description="Helical" evidence="9">
    <location>
        <begin position="1102"/>
        <end position="1122"/>
    </location>
</feature>
<feature type="domain" description="P-type ATPase A" evidence="10">
    <location>
        <begin position="311"/>
        <end position="405"/>
    </location>
</feature>
<evidence type="ECO:0000256" key="8">
    <source>
        <dbReference type="SAM" id="MobiDB-lite"/>
    </source>
</evidence>
<dbReference type="GO" id="GO:0000166">
    <property type="term" value="F:nucleotide binding"/>
    <property type="evidence" value="ECO:0007669"/>
    <property type="project" value="InterPro"/>
</dbReference>
<dbReference type="PANTHER" id="PTHR24093">
    <property type="entry name" value="CATION TRANSPORTING ATPASE"/>
    <property type="match status" value="1"/>
</dbReference>
<dbReference type="InterPro" id="IPR036412">
    <property type="entry name" value="HAD-like_sf"/>
</dbReference>
<keyword evidence="7 9" id="KW-0472">Membrane</keyword>
<dbReference type="GO" id="GO:0005886">
    <property type="term" value="C:plasma membrane"/>
    <property type="evidence" value="ECO:0007669"/>
    <property type="project" value="TreeGrafter"/>
</dbReference>
<protein>
    <recommendedName>
        <fullName evidence="15">Cation-transporting P-type ATPase N-terminal domain-containing protein</fullName>
    </recommendedName>
</protein>
<evidence type="ECO:0000256" key="5">
    <source>
        <dbReference type="ARBA" id="ARBA00022842"/>
    </source>
</evidence>
<evidence type="ECO:0000256" key="1">
    <source>
        <dbReference type="ARBA" id="ARBA00004370"/>
    </source>
</evidence>
<dbReference type="AlphaFoldDB" id="V4W4M9"/>
<accession>V4W4M9</accession>
<evidence type="ECO:0000259" key="12">
    <source>
        <dbReference type="Pfam" id="PF00690"/>
    </source>
</evidence>
<evidence type="ECO:0000313" key="14">
    <source>
        <dbReference type="Proteomes" id="UP000030687"/>
    </source>
</evidence>
<evidence type="ECO:0000313" key="13">
    <source>
        <dbReference type="EMBL" id="ESR60999.1"/>
    </source>
</evidence>
<feature type="transmembrane region" description="Helical" evidence="9">
    <location>
        <begin position="1022"/>
        <end position="1042"/>
    </location>
</feature>
<dbReference type="InterPro" id="IPR059000">
    <property type="entry name" value="ATPase_P-type_domA"/>
</dbReference>
<dbReference type="Gene3D" id="3.40.1110.10">
    <property type="entry name" value="Calcium-transporting ATPase, cytoplasmic domain N"/>
    <property type="match status" value="2"/>
</dbReference>
<dbReference type="Pfam" id="PF00690">
    <property type="entry name" value="Cation_ATPase_N"/>
    <property type="match status" value="1"/>
</dbReference>
<feature type="transmembrane region" description="Helical" evidence="9">
    <location>
        <begin position="1054"/>
        <end position="1081"/>
    </location>
</feature>
<dbReference type="InterPro" id="IPR006068">
    <property type="entry name" value="ATPase_P-typ_cation-transptr_C"/>
</dbReference>
<comment type="subcellular location">
    <subcellularLocation>
        <location evidence="1">Membrane</location>
    </subcellularLocation>
</comment>
<dbReference type="GO" id="GO:0005388">
    <property type="term" value="F:P-type calcium transporter activity"/>
    <property type="evidence" value="ECO:0007669"/>
    <property type="project" value="TreeGrafter"/>
</dbReference>
<dbReference type="Gramene" id="ESR60999">
    <property type="protein sequence ID" value="ESR60999"/>
    <property type="gene ID" value="CICLE_v10014091mg"/>
</dbReference>
<dbReference type="OMA" id="EGPKHGW"/>
<dbReference type="Gene3D" id="1.20.1110.10">
    <property type="entry name" value="Calcium-transporting ATPase, transmembrane domain"/>
    <property type="match status" value="3"/>
</dbReference>
<keyword evidence="6 9" id="KW-1133">Transmembrane helix</keyword>
<dbReference type="PANTHER" id="PTHR24093:SF454">
    <property type="entry name" value="CATION-TRANSPORTING P-TYPE ATPASE C-TERMINAL DOMAIN-CONTAINING PROTEIN"/>
    <property type="match status" value="1"/>
</dbReference>
<name>V4W4M9_CITCL</name>
<dbReference type="Pfam" id="PF00689">
    <property type="entry name" value="Cation_ATPase_C"/>
    <property type="match status" value="1"/>
</dbReference>
<dbReference type="InterPro" id="IPR023214">
    <property type="entry name" value="HAD_sf"/>
</dbReference>
<dbReference type="InterPro" id="IPR008250">
    <property type="entry name" value="ATPase_P-typ_transduc_dom_A_sf"/>
</dbReference>
<dbReference type="InterPro" id="IPR023298">
    <property type="entry name" value="ATPase_P-typ_TM_dom_sf"/>
</dbReference>
<keyword evidence="4" id="KW-0106">Calcium</keyword>
<dbReference type="PRINTS" id="PR00119">
    <property type="entry name" value="CATATPASE"/>
</dbReference>
<feature type="compositionally biased region" description="Low complexity" evidence="8">
    <location>
        <begin position="71"/>
        <end position="82"/>
    </location>
</feature>
<dbReference type="SUPFAM" id="SSF81660">
    <property type="entry name" value="Metal cation-transporting ATPase, ATP-binding domain N"/>
    <property type="match status" value="1"/>
</dbReference>
<proteinExistence type="predicted"/>
<evidence type="ECO:0000256" key="4">
    <source>
        <dbReference type="ARBA" id="ARBA00022837"/>
    </source>
</evidence>
<evidence type="ECO:0000256" key="3">
    <source>
        <dbReference type="ARBA" id="ARBA00022723"/>
    </source>
</evidence>
<evidence type="ECO:0000256" key="7">
    <source>
        <dbReference type="ARBA" id="ARBA00023136"/>
    </source>
</evidence>
<dbReference type="InterPro" id="IPR004014">
    <property type="entry name" value="ATPase_P-typ_cation-transptr_N"/>
</dbReference>
<dbReference type="SUPFAM" id="SSF56784">
    <property type="entry name" value="HAD-like"/>
    <property type="match status" value="1"/>
</dbReference>
<evidence type="ECO:0000256" key="6">
    <source>
        <dbReference type="ARBA" id="ARBA00022989"/>
    </source>
</evidence>
<dbReference type="GO" id="GO:0046872">
    <property type="term" value="F:metal ion binding"/>
    <property type="evidence" value="ECO:0007669"/>
    <property type="project" value="UniProtKB-KW"/>
</dbReference>
<dbReference type="OrthoDB" id="1422951at2759"/>
<evidence type="ECO:0008006" key="15">
    <source>
        <dbReference type="Google" id="ProtNLM"/>
    </source>
</evidence>
<feature type="transmembrane region" description="Helical" evidence="9">
    <location>
        <begin position="484"/>
        <end position="513"/>
    </location>
</feature>
<dbReference type="KEGG" id="cic:CICLE_v10014091mg"/>
<evidence type="ECO:0000259" key="10">
    <source>
        <dbReference type="Pfam" id="PF00122"/>
    </source>
</evidence>
<reference evidence="13 14" key="1">
    <citation type="submission" date="2013-10" db="EMBL/GenBank/DDBJ databases">
        <authorList>
            <consortium name="International Citrus Genome Consortium"/>
            <person name="Jenkins J."/>
            <person name="Schmutz J."/>
            <person name="Prochnik S."/>
            <person name="Rokhsar D."/>
            <person name="Gmitter F."/>
            <person name="Ollitrault P."/>
            <person name="Machado M."/>
            <person name="Talon M."/>
            <person name="Wincker P."/>
            <person name="Jaillon O."/>
            <person name="Morgante M."/>
        </authorList>
    </citation>
    <scope>NUCLEOTIDE SEQUENCE</scope>
    <source>
        <strain evidence="14">cv. Clemenules</strain>
    </source>
</reference>
<feature type="domain" description="Cation-transporting P-type ATPase N-terminal" evidence="12">
    <location>
        <begin position="197"/>
        <end position="259"/>
    </location>
</feature>
<feature type="domain" description="Cation-transporting P-type ATPase C-terminal" evidence="11">
    <location>
        <begin position="906"/>
        <end position="1075"/>
    </location>
</feature>
<feature type="transmembrane region" description="Helical" evidence="9">
    <location>
        <begin position="914"/>
        <end position="932"/>
    </location>
</feature>
<feature type="transmembrane region" description="Helical" evidence="9">
    <location>
        <begin position="429"/>
        <end position="447"/>
    </location>
</feature>
<feature type="transmembrane region" description="Helical" evidence="9">
    <location>
        <begin position="247"/>
        <end position="265"/>
    </location>
</feature>
<dbReference type="Gene3D" id="2.70.150.10">
    <property type="entry name" value="Calcium-transporting ATPase, cytoplasmic transduction domain A"/>
    <property type="match status" value="1"/>
</dbReference>
<feature type="region of interest" description="Disordered" evidence="8">
    <location>
        <begin position="69"/>
        <end position="105"/>
    </location>
</feature>
<dbReference type="STRING" id="85681.V4W4M9"/>
<organism evidence="13 14">
    <name type="scientific">Citrus clementina</name>
    <name type="common">Clementine</name>
    <name type="synonym">Citrus deliciosa x Citrus sinensis</name>
    <dbReference type="NCBI Taxonomy" id="85681"/>
    <lineage>
        <taxon>Eukaryota</taxon>
        <taxon>Viridiplantae</taxon>
        <taxon>Streptophyta</taxon>
        <taxon>Embryophyta</taxon>
        <taxon>Tracheophyta</taxon>
        <taxon>Spermatophyta</taxon>
        <taxon>Magnoliopsida</taxon>
        <taxon>eudicotyledons</taxon>
        <taxon>Gunneridae</taxon>
        <taxon>Pentapetalae</taxon>
        <taxon>rosids</taxon>
        <taxon>malvids</taxon>
        <taxon>Sapindales</taxon>
        <taxon>Rutaceae</taxon>
        <taxon>Aurantioideae</taxon>
        <taxon>Citrus</taxon>
    </lineage>
</organism>
<dbReference type="SUPFAM" id="SSF81665">
    <property type="entry name" value="Calcium ATPase, transmembrane domain M"/>
    <property type="match status" value="1"/>
</dbReference>
<keyword evidence="2 9" id="KW-0812">Transmembrane</keyword>
<dbReference type="Proteomes" id="UP000030687">
    <property type="component" value="Unassembled WGS sequence"/>
</dbReference>
<dbReference type="Pfam" id="PF13246">
    <property type="entry name" value="Cation_ATPase"/>
    <property type="match status" value="1"/>
</dbReference>
<dbReference type="SUPFAM" id="SSF81653">
    <property type="entry name" value="Calcium ATPase, transduction domain A"/>
    <property type="match status" value="1"/>
</dbReference>
<keyword evidence="3" id="KW-0479">Metal-binding</keyword>
<feature type="transmembrane region" description="Helical" evidence="9">
    <location>
        <begin position="277"/>
        <end position="295"/>
    </location>
</feature>
<gene>
    <name evidence="13" type="ORF">CICLE_v10014091mg</name>
</gene>
<evidence type="ECO:0000256" key="9">
    <source>
        <dbReference type="SAM" id="Phobius"/>
    </source>
</evidence>
<evidence type="ECO:0000259" key="11">
    <source>
        <dbReference type="Pfam" id="PF00689"/>
    </source>
</evidence>
<evidence type="ECO:0000256" key="2">
    <source>
        <dbReference type="ARBA" id="ARBA00022692"/>
    </source>
</evidence>
<feature type="compositionally biased region" description="Polar residues" evidence="8">
    <location>
        <begin position="84"/>
        <end position="101"/>
    </location>
</feature>
<dbReference type="Gene3D" id="3.40.50.1000">
    <property type="entry name" value="HAD superfamily/HAD-like"/>
    <property type="match status" value="2"/>
</dbReference>
<keyword evidence="5" id="KW-0460">Magnesium</keyword>
<feature type="transmembrane region" description="Helical" evidence="9">
    <location>
        <begin position="884"/>
        <end position="902"/>
    </location>
</feature>